<dbReference type="Proteomes" id="UP001366085">
    <property type="component" value="Unassembled WGS sequence"/>
</dbReference>
<gene>
    <name evidence="1" type="ORF">WDU93_10800</name>
</gene>
<accession>A0ABU8LLI4</accession>
<evidence type="ECO:0000313" key="1">
    <source>
        <dbReference type="EMBL" id="MEJ1092181.1"/>
    </source>
</evidence>
<name>A0ABU8LLI4_9MICO</name>
<protein>
    <submittedName>
        <fullName evidence="1">Uncharacterized protein</fullName>
    </submittedName>
</protein>
<sequence>MTDNDNTITADEWLVVRLVLGNAPGADPAEVIDTLRALREHVGDAALAHGFDLDEPVGVALADQVVREAVPALQRTLIKAVPA</sequence>
<organism evidence="1 2">
    <name type="scientific">Microbacterium istanbulense</name>
    <dbReference type="NCBI Taxonomy" id="3122049"/>
    <lineage>
        <taxon>Bacteria</taxon>
        <taxon>Bacillati</taxon>
        <taxon>Actinomycetota</taxon>
        <taxon>Actinomycetes</taxon>
        <taxon>Micrococcales</taxon>
        <taxon>Microbacteriaceae</taxon>
        <taxon>Microbacterium</taxon>
    </lineage>
</organism>
<proteinExistence type="predicted"/>
<evidence type="ECO:0000313" key="2">
    <source>
        <dbReference type="Proteomes" id="UP001366085"/>
    </source>
</evidence>
<reference evidence="1 2" key="1">
    <citation type="submission" date="2024-02" db="EMBL/GenBank/DDBJ databases">
        <authorList>
            <person name="Saticioglu I.B."/>
        </authorList>
    </citation>
    <scope>NUCLEOTIDE SEQUENCE [LARGE SCALE GENOMIC DNA]</scope>
    <source>
        <strain evidence="1 2">Mu-43</strain>
    </source>
</reference>
<dbReference type="EMBL" id="JBBDGN010000010">
    <property type="protein sequence ID" value="MEJ1092181.1"/>
    <property type="molecule type" value="Genomic_DNA"/>
</dbReference>
<dbReference type="RefSeq" id="WP_337320479.1">
    <property type="nucleotide sequence ID" value="NZ_JBBDGN010000010.1"/>
</dbReference>
<keyword evidence="2" id="KW-1185">Reference proteome</keyword>
<comment type="caution">
    <text evidence="1">The sequence shown here is derived from an EMBL/GenBank/DDBJ whole genome shotgun (WGS) entry which is preliminary data.</text>
</comment>